<evidence type="ECO:0000313" key="4">
    <source>
        <dbReference type="EMBL" id="MBP1081014.1"/>
    </source>
</evidence>
<dbReference type="PANTHER" id="PTHR43833:SF9">
    <property type="entry name" value="POTASSIUM CHANNEL PROTEIN YUGO-RELATED"/>
    <property type="match status" value="1"/>
</dbReference>
<evidence type="ECO:0000313" key="5">
    <source>
        <dbReference type="Proteomes" id="UP000674416"/>
    </source>
</evidence>
<reference evidence="4 5" key="1">
    <citation type="submission" date="2021-01" db="EMBL/GenBank/DDBJ databases">
        <title>Genomic Encyclopedia of Type Strains, Phase IV (KMG-IV): sequencing the most valuable type-strain genomes for metagenomic binning, comparative biology and taxonomic classification.</title>
        <authorList>
            <person name="Goeker M."/>
        </authorList>
    </citation>
    <scope>NUCLEOTIDE SEQUENCE [LARGE SCALE GENOMIC DNA]</scope>
    <source>
        <strain evidence="4 5">DSM 103394</strain>
    </source>
</reference>
<feature type="transmembrane region" description="Helical" evidence="2">
    <location>
        <begin position="74"/>
        <end position="92"/>
    </location>
</feature>
<keyword evidence="5" id="KW-1185">Reference proteome</keyword>
<dbReference type="RefSeq" id="WP_053603963.1">
    <property type="nucleotide sequence ID" value="NZ_JAFDST010000002.1"/>
</dbReference>
<dbReference type="SUPFAM" id="SSF81324">
    <property type="entry name" value="Voltage-gated potassium channels"/>
    <property type="match status" value="1"/>
</dbReference>
<dbReference type="Pfam" id="PF02254">
    <property type="entry name" value="TrkA_N"/>
    <property type="match status" value="1"/>
</dbReference>
<accession>A0ABS4CVB3</accession>
<dbReference type="EMBL" id="JAFDST010000002">
    <property type="protein sequence ID" value="MBP1081014.1"/>
    <property type="molecule type" value="Genomic_DNA"/>
</dbReference>
<keyword evidence="2" id="KW-0812">Transmembrane</keyword>
<dbReference type="Proteomes" id="UP000674416">
    <property type="component" value="Unassembled WGS sequence"/>
</dbReference>
<organism evidence="4 5">
    <name type="scientific">Bacillus capparidis</name>
    <dbReference type="NCBI Taxonomy" id="1840411"/>
    <lineage>
        <taxon>Bacteria</taxon>
        <taxon>Bacillati</taxon>
        <taxon>Bacillota</taxon>
        <taxon>Bacilli</taxon>
        <taxon>Bacillales</taxon>
        <taxon>Bacillaceae</taxon>
        <taxon>Bacillus</taxon>
    </lineage>
</organism>
<dbReference type="Pfam" id="PF07885">
    <property type="entry name" value="Ion_trans_2"/>
    <property type="match status" value="1"/>
</dbReference>
<keyword evidence="2" id="KW-1133">Transmembrane helix</keyword>
<keyword evidence="2" id="KW-0472">Membrane</keyword>
<evidence type="ECO:0000256" key="2">
    <source>
        <dbReference type="SAM" id="Phobius"/>
    </source>
</evidence>
<dbReference type="Gene3D" id="1.10.287.70">
    <property type="match status" value="1"/>
</dbReference>
<dbReference type="PANTHER" id="PTHR43833">
    <property type="entry name" value="POTASSIUM CHANNEL PROTEIN 2-RELATED-RELATED"/>
    <property type="match status" value="1"/>
</dbReference>
<dbReference type="PROSITE" id="PS51201">
    <property type="entry name" value="RCK_N"/>
    <property type="match status" value="1"/>
</dbReference>
<protein>
    <submittedName>
        <fullName evidence="4">Voltage-gated potassium channel</fullName>
    </submittedName>
</protein>
<keyword evidence="4" id="KW-0407">Ion channel</keyword>
<dbReference type="Gene3D" id="3.40.50.720">
    <property type="entry name" value="NAD(P)-binding Rossmann-like Domain"/>
    <property type="match status" value="1"/>
</dbReference>
<dbReference type="InterPro" id="IPR003148">
    <property type="entry name" value="RCK_N"/>
</dbReference>
<keyword evidence="4" id="KW-0406">Ion transport</keyword>
<comment type="subcellular location">
    <subcellularLocation>
        <location evidence="1">Cell membrane</location>
        <topology evidence="1">Multi-pass membrane protein</topology>
    </subcellularLocation>
</comment>
<gene>
    <name evidence="4" type="ORF">JOC74_001507</name>
</gene>
<feature type="transmembrane region" description="Helical" evidence="2">
    <location>
        <begin position="16"/>
        <end position="38"/>
    </location>
</feature>
<dbReference type="InterPro" id="IPR050721">
    <property type="entry name" value="Trk_Ktr_HKT_K-transport"/>
</dbReference>
<proteinExistence type="predicted"/>
<dbReference type="GO" id="GO:0034220">
    <property type="term" value="P:monoatomic ion transmembrane transport"/>
    <property type="evidence" value="ECO:0007669"/>
    <property type="project" value="UniProtKB-KW"/>
</dbReference>
<dbReference type="InterPro" id="IPR036291">
    <property type="entry name" value="NAD(P)-bd_dom_sf"/>
</dbReference>
<keyword evidence="4" id="KW-0813">Transport</keyword>
<comment type="caution">
    <text evidence="4">The sequence shown here is derived from an EMBL/GenBank/DDBJ whole genome shotgun (WGS) entry which is preliminary data.</text>
</comment>
<evidence type="ECO:0000259" key="3">
    <source>
        <dbReference type="PROSITE" id="PS51201"/>
    </source>
</evidence>
<sequence>MIKSNRIYITWLKWPILIRMAVFVLLVITLFGTVISWIEPKEFTTVFEGIWWALVTVSSVGYGDFAPRTTAGQVLGMLLIFVGVGIFSAYFASISSATFHKQHRYSEGKVRYEGSDHMIVVGWNEKSNKLIHTILAEKRTTPIVLIDDTLKEAPLINNLHFIRGNATDKSVLERANTARASSAIITADQHKNESDADMLTVLILLALKGCNRGIYAMVEIVTDTQVINAELAGADYILNTSNMICDAIMEHRQEEKR</sequence>
<feature type="domain" description="RCK N-terminal" evidence="3">
    <location>
        <begin position="115"/>
        <end position="238"/>
    </location>
</feature>
<name>A0ABS4CVB3_9BACI</name>
<dbReference type="InterPro" id="IPR013099">
    <property type="entry name" value="K_chnl_dom"/>
</dbReference>
<dbReference type="SUPFAM" id="SSF51735">
    <property type="entry name" value="NAD(P)-binding Rossmann-fold domains"/>
    <property type="match status" value="1"/>
</dbReference>
<evidence type="ECO:0000256" key="1">
    <source>
        <dbReference type="ARBA" id="ARBA00004651"/>
    </source>
</evidence>